<sequence>MARSVRSEVFNPHEIGVYHTFNRTVRKSHLHGIDKETGRDYSYRRDWFRKRMQFLANHFCIDVLAYAIMSNHWHAVLRNRPDLVAKLSDRDVAIRWLTITARSDRRRKKKRPIREPEIQAILNDPERVKELRNRLSHISWFVRLMCQTIARRCNLEDEVAGHFFEDRYKLNRLDDDADVLAAMAYVDLNPLRAYLSDSLDDFAEVSICDRLRTLDDTDVDFASWLTPLARDGKADGQPAEVANEQRQPPRGEKVEPLRDQLDCLPIRLEDYKKLLWRLAVESRPELQANSSLTKELFQGSIPMGNSDIDVEEILARQKQFQRCSNTPSGPQAPAQTSDHEDSSPPIGTLADHLSPAPV</sequence>
<dbReference type="SUPFAM" id="SSF143422">
    <property type="entry name" value="Transposase IS200-like"/>
    <property type="match status" value="1"/>
</dbReference>
<feature type="compositionally biased region" description="Basic and acidic residues" evidence="1">
    <location>
        <begin position="247"/>
        <end position="257"/>
    </location>
</feature>
<keyword evidence="2" id="KW-1133">Transmembrane helix</keyword>
<organism evidence="4 5">
    <name type="scientific">Roseimaritima ulvae</name>
    <dbReference type="NCBI Taxonomy" id="980254"/>
    <lineage>
        <taxon>Bacteria</taxon>
        <taxon>Pseudomonadati</taxon>
        <taxon>Planctomycetota</taxon>
        <taxon>Planctomycetia</taxon>
        <taxon>Pirellulales</taxon>
        <taxon>Pirellulaceae</taxon>
        <taxon>Roseimaritima</taxon>
    </lineage>
</organism>
<keyword evidence="5" id="KW-1185">Reference proteome</keyword>
<evidence type="ECO:0000313" key="5">
    <source>
        <dbReference type="Proteomes" id="UP000325286"/>
    </source>
</evidence>
<protein>
    <recommendedName>
        <fullName evidence="3">Transposase IS200-like domain-containing protein</fullName>
    </recommendedName>
</protein>
<evidence type="ECO:0000259" key="3">
    <source>
        <dbReference type="SMART" id="SM01321"/>
    </source>
</evidence>
<feature type="domain" description="Transposase IS200-like" evidence="3">
    <location>
        <begin position="14"/>
        <end position="189"/>
    </location>
</feature>
<dbReference type="InterPro" id="IPR036515">
    <property type="entry name" value="Transposase_17_sf"/>
</dbReference>
<feature type="compositionally biased region" description="Polar residues" evidence="1">
    <location>
        <begin position="319"/>
        <end position="336"/>
    </location>
</feature>
<feature type="region of interest" description="Disordered" evidence="1">
    <location>
        <begin position="319"/>
        <end position="358"/>
    </location>
</feature>
<dbReference type="GO" id="GO:0004803">
    <property type="term" value="F:transposase activity"/>
    <property type="evidence" value="ECO:0007669"/>
    <property type="project" value="InterPro"/>
</dbReference>
<name>A0A5B9QRQ4_9BACT</name>
<dbReference type="OrthoDB" id="256344at2"/>
<evidence type="ECO:0000256" key="2">
    <source>
        <dbReference type="SAM" id="Phobius"/>
    </source>
</evidence>
<feature type="transmembrane region" description="Helical" evidence="2">
    <location>
        <begin position="54"/>
        <end position="73"/>
    </location>
</feature>
<accession>A0A5B9QRQ4</accession>
<dbReference type="Gene3D" id="3.30.70.1290">
    <property type="entry name" value="Transposase IS200-like"/>
    <property type="match status" value="1"/>
</dbReference>
<dbReference type="PANTHER" id="PTHR34322:SF2">
    <property type="entry name" value="TRANSPOSASE IS200-LIKE DOMAIN-CONTAINING PROTEIN"/>
    <property type="match status" value="1"/>
</dbReference>
<proteinExistence type="predicted"/>
<keyword evidence="2" id="KW-0812">Transmembrane</keyword>
<dbReference type="GO" id="GO:0003677">
    <property type="term" value="F:DNA binding"/>
    <property type="evidence" value="ECO:0007669"/>
    <property type="project" value="InterPro"/>
</dbReference>
<gene>
    <name evidence="4" type="ORF">UC8_26490</name>
</gene>
<dbReference type="AlphaFoldDB" id="A0A5B9QRQ4"/>
<reference evidence="4 5" key="1">
    <citation type="submission" date="2019-08" db="EMBL/GenBank/DDBJ databases">
        <title>Deep-cultivation of Planctomycetes and their phenomic and genomic characterization uncovers novel biology.</title>
        <authorList>
            <person name="Wiegand S."/>
            <person name="Jogler M."/>
            <person name="Boedeker C."/>
            <person name="Pinto D."/>
            <person name="Vollmers J."/>
            <person name="Rivas-Marin E."/>
            <person name="Kohn T."/>
            <person name="Peeters S.H."/>
            <person name="Heuer A."/>
            <person name="Rast P."/>
            <person name="Oberbeckmann S."/>
            <person name="Bunk B."/>
            <person name="Jeske O."/>
            <person name="Meyerdierks A."/>
            <person name="Storesund J.E."/>
            <person name="Kallscheuer N."/>
            <person name="Luecker S."/>
            <person name="Lage O.M."/>
            <person name="Pohl T."/>
            <person name="Merkel B.J."/>
            <person name="Hornburger P."/>
            <person name="Mueller R.-W."/>
            <person name="Bruemmer F."/>
            <person name="Labrenz M."/>
            <person name="Spormann A.M."/>
            <person name="Op den Camp H."/>
            <person name="Overmann J."/>
            <person name="Amann R."/>
            <person name="Jetten M.S.M."/>
            <person name="Mascher T."/>
            <person name="Medema M.H."/>
            <person name="Devos D.P."/>
            <person name="Kaster A.-K."/>
            <person name="Ovreas L."/>
            <person name="Rohde M."/>
            <person name="Galperin M.Y."/>
            <person name="Jogler C."/>
        </authorList>
    </citation>
    <scope>NUCLEOTIDE SEQUENCE [LARGE SCALE GENOMIC DNA]</scope>
    <source>
        <strain evidence="4 5">UC8</strain>
    </source>
</reference>
<dbReference type="GO" id="GO:0006313">
    <property type="term" value="P:DNA transposition"/>
    <property type="evidence" value="ECO:0007669"/>
    <property type="project" value="InterPro"/>
</dbReference>
<feature type="region of interest" description="Disordered" evidence="1">
    <location>
        <begin position="230"/>
        <end position="257"/>
    </location>
</feature>
<dbReference type="SMART" id="SM01321">
    <property type="entry name" value="Y1_Tnp"/>
    <property type="match status" value="1"/>
</dbReference>
<dbReference type="Proteomes" id="UP000325286">
    <property type="component" value="Chromosome"/>
</dbReference>
<evidence type="ECO:0000313" key="4">
    <source>
        <dbReference type="EMBL" id="QEG40632.1"/>
    </source>
</evidence>
<dbReference type="EMBL" id="CP042914">
    <property type="protein sequence ID" value="QEG40632.1"/>
    <property type="molecule type" value="Genomic_DNA"/>
</dbReference>
<dbReference type="PANTHER" id="PTHR34322">
    <property type="entry name" value="TRANSPOSASE, Y1_TNP DOMAIN-CONTAINING"/>
    <property type="match status" value="1"/>
</dbReference>
<dbReference type="RefSeq" id="WP_068130690.1">
    <property type="nucleotide sequence ID" value="NZ_CP042914.1"/>
</dbReference>
<dbReference type="KEGG" id="rul:UC8_26490"/>
<dbReference type="InterPro" id="IPR002686">
    <property type="entry name" value="Transposase_17"/>
</dbReference>
<evidence type="ECO:0000256" key="1">
    <source>
        <dbReference type="SAM" id="MobiDB-lite"/>
    </source>
</evidence>
<keyword evidence="2" id="KW-0472">Membrane</keyword>